<protein>
    <recommendedName>
        <fullName evidence="3">Heavy-metal-associated domain-containing protein</fullName>
    </recommendedName>
</protein>
<reference evidence="1 2" key="1">
    <citation type="submission" date="2019-04" db="EMBL/GenBank/DDBJ databases">
        <title>Draft Whole-Genome sequence of the purple photosynthetic bacterium Rhodobacter capsulatus SP108 with an indigenous class A beta-lactamase.</title>
        <authorList>
            <person name="Robertson S."/>
            <person name="Meyer T.E."/>
            <person name="Kyndt J.A."/>
        </authorList>
    </citation>
    <scope>NUCLEOTIDE SEQUENCE [LARGE SCALE GENOMIC DNA]</scope>
    <source>
        <strain evidence="1 2">SP108</strain>
    </source>
</reference>
<organism evidence="1 2">
    <name type="scientific">Rhodobacter capsulatus</name>
    <name type="common">Rhodopseudomonas capsulata</name>
    <dbReference type="NCBI Taxonomy" id="1061"/>
    <lineage>
        <taxon>Bacteria</taxon>
        <taxon>Pseudomonadati</taxon>
        <taxon>Pseudomonadota</taxon>
        <taxon>Alphaproteobacteria</taxon>
        <taxon>Rhodobacterales</taxon>
        <taxon>Rhodobacter group</taxon>
        <taxon>Rhodobacter</taxon>
    </lineage>
</organism>
<dbReference type="EMBL" id="SWJZ01000102">
    <property type="protein sequence ID" value="TKD14471.1"/>
    <property type="molecule type" value="Genomic_DNA"/>
</dbReference>
<gene>
    <name evidence="1" type="ORF">FBT96_18275</name>
</gene>
<accession>A0A4U1JNC0</accession>
<sequence length="128" mass="13752">MVCCVHHIPGRARFKIEALRRDADLARKLHEQVGALEGVLAVEVNRGAASVIVHYHVERGELGAIMDHICAHCPQAALTRPTAQPAANRTTAPILGAKLSPEFKQAMTVAMSKAVLNTFITRIVAAAI</sequence>
<evidence type="ECO:0000313" key="1">
    <source>
        <dbReference type="EMBL" id="TKD14471.1"/>
    </source>
</evidence>
<evidence type="ECO:0000313" key="2">
    <source>
        <dbReference type="Proteomes" id="UP000310597"/>
    </source>
</evidence>
<comment type="caution">
    <text evidence="1">The sequence shown here is derived from an EMBL/GenBank/DDBJ whole genome shotgun (WGS) entry which is preliminary data.</text>
</comment>
<evidence type="ECO:0008006" key="3">
    <source>
        <dbReference type="Google" id="ProtNLM"/>
    </source>
</evidence>
<dbReference type="AlphaFoldDB" id="A0A4U1JNC0"/>
<dbReference type="OrthoDB" id="9794780at2"/>
<dbReference type="Pfam" id="PF19991">
    <property type="entry name" value="HMA_2"/>
    <property type="match status" value="1"/>
</dbReference>
<dbReference type="Proteomes" id="UP000310597">
    <property type="component" value="Unassembled WGS sequence"/>
</dbReference>
<name>A0A4U1JNC0_RHOCA</name>
<dbReference type="RefSeq" id="WP_136909210.1">
    <property type="nucleotide sequence ID" value="NZ_SWJZ01000102.1"/>
</dbReference>
<proteinExistence type="predicted"/>